<dbReference type="Proteomes" id="UP000000647">
    <property type="component" value="Chromosome"/>
</dbReference>
<dbReference type="GO" id="GO:0015095">
    <property type="term" value="F:magnesium ion transmembrane transporter activity"/>
    <property type="evidence" value="ECO:0007669"/>
    <property type="project" value="UniProtKB-UniRule"/>
</dbReference>
<reference evidence="11 12" key="2">
    <citation type="journal article" date="2013" name="Stand. Genomic Sci.">
        <title>Complete genome sequence of Halorhodospira halophila SL1.</title>
        <authorList>
            <person name="Challacombe J.F."/>
            <person name="Majid S."/>
            <person name="Deole R."/>
            <person name="Brettin T.S."/>
            <person name="Bruce D."/>
            <person name="Delano S.F."/>
            <person name="Detter J.C."/>
            <person name="Gleasner C.D."/>
            <person name="Han C.S."/>
            <person name="Misra M."/>
            <person name="Reitenga K.G."/>
            <person name="Mikhailova N."/>
            <person name="Woyke T."/>
            <person name="Pitluck S."/>
            <person name="Nolan M."/>
            <person name="Land M.L."/>
            <person name="Saunders E."/>
            <person name="Tapia R."/>
            <person name="Lapidus A."/>
            <person name="Ivanova N."/>
            <person name="Hoff W.D."/>
        </authorList>
    </citation>
    <scope>NUCLEOTIDE SEQUENCE [LARGE SCALE GENOMIC DNA]</scope>
    <source>
        <strain evidence="12">DSM 244 / SL1</strain>
    </source>
</reference>
<keyword evidence="8" id="KW-0129">CBS domain</keyword>
<dbReference type="SUPFAM" id="SSF54631">
    <property type="entry name" value="CBS-domain pair"/>
    <property type="match status" value="1"/>
</dbReference>
<comment type="function">
    <text evidence="9">Acts as a magnesium transporter.</text>
</comment>
<dbReference type="RefSeq" id="WP_011814508.1">
    <property type="nucleotide sequence ID" value="NC_008789.1"/>
</dbReference>
<comment type="subcellular location">
    <subcellularLocation>
        <location evidence="9">Cell membrane</location>
        <topology evidence="9">Multi-pass membrane protein</topology>
    </subcellularLocation>
    <subcellularLocation>
        <location evidence="1">Membrane</location>
        <topology evidence="1">Multi-pass membrane protein</topology>
    </subcellularLocation>
</comment>
<feature type="transmembrane region" description="Helical" evidence="9">
    <location>
        <begin position="298"/>
        <end position="315"/>
    </location>
</feature>
<keyword evidence="5 9" id="KW-0460">Magnesium</keyword>
<dbReference type="eggNOG" id="COG2239">
    <property type="taxonomic scope" value="Bacteria"/>
</dbReference>
<gene>
    <name evidence="11" type="ordered locus">Hhal_1722</name>
</gene>
<evidence type="ECO:0000256" key="8">
    <source>
        <dbReference type="PROSITE-ProRule" id="PRU00703"/>
    </source>
</evidence>
<sequence length="462" mass="50191">MQIDLAAAPADPGVYDERKRRLVETFTKLYLRGSWRPLERLIRRLHAADAAAVLVELPVPQVVDTLQAVSDLRHAAQIVNKMPLAIRHQIVEALPHKDLAELLENFRPDDLTDLIQALPDEQRDHPLSALDAESRSELDTLLAHDPGSAGGIMTTEFFSLPEACTVQEAIEALRGYADAEMVFYLFLTGEEGRLTGVISLRQLLLAPSDAQVADVMSGRVIRVRTDTEEEQVSRLFDKYRLLALPVVDDNDVLVGIITVDDIIDVIGESTTEDMLRMAGTRQSEMLTDSVFRIAGVRLPWLFAAFLGGLGATAVIGQYEEVLAQVIILSAFVPIIIGMAGNVGVQSATVTVRGLATGAINPRDTLVMVFKELRVGLLLGAFYGVILAAYGFWVYDSLQLGQVVGLTILTNMTGAALLAVSLPMLFVRLKADPAVATGPFVTTAIDVLGVLNYFAIASLIYGL</sequence>
<proteinExistence type="inferred from homology"/>
<dbReference type="Pfam" id="PF03448">
    <property type="entry name" value="MgtE_N"/>
    <property type="match status" value="1"/>
</dbReference>
<dbReference type="SUPFAM" id="SSF158791">
    <property type="entry name" value="MgtE N-terminal domain-like"/>
    <property type="match status" value="1"/>
</dbReference>
<feature type="transmembrane region" description="Helical" evidence="9">
    <location>
        <begin position="374"/>
        <end position="394"/>
    </location>
</feature>
<keyword evidence="3 9" id="KW-0813">Transport</keyword>
<dbReference type="Pfam" id="PF01769">
    <property type="entry name" value="MgtE"/>
    <property type="match status" value="1"/>
</dbReference>
<comment type="subunit">
    <text evidence="9">Homodimer.</text>
</comment>
<keyword evidence="6 9" id="KW-1133">Transmembrane helix</keyword>
<keyword evidence="12" id="KW-1185">Reference proteome</keyword>
<dbReference type="InterPro" id="IPR006668">
    <property type="entry name" value="Mg_transptr_MgtE_intracell_dom"/>
</dbReference>
<dbReference type="InterPro" id="IPR046342">
    <property type="entry name" value="CBS_dom_sf"/>
</dbReference>
<dbReference type="KEGG" id="hha:Hhal_1722"/>
<evidence type="ECO:0000313" key="12">
    <source>
        <dbReference type="Proteomes" id="UP000000647"/>
    </source>
</evidence>
<dbReference type="STRING" id="349124.Hhal_1722"/>
<accession>A1WXS4</accession>
<feature type="transmembrane region" description="Helical" evidence="9">
    <location>
        <begin position="438"/>
        <end position="460"/>
    </location>
</feature>
<dbReference type="SMART" id="SM00116">
    <property type="entry name" value="CBS"/>
    <property type="match status" value="2"/>
</dbReference>
<dbReference type="InterPro" id="IPR006669">
    <property type="entry name" value="MgtE_transporter"/>
</dbReference>
<comment type="similarity">
    <text evidence="2 9">Belongs to the SLC41A transporter family.</text>
</comment>
<evidence type="ECO:0000256" key="7">
    <source>
        <dbReference type="ARBA" id="ARBA00023136"/>
    </source>
</evidence>
<evidence type="ECO:0000313" key="11">
    <source>
        <dbReference type="EMBL" id="ABM62486.1"/>
    </source>
</evidence>
<evidence type="ECO:0000256" key="3">
    <source>
        <dbReference type="ARBA" id="ARBA00022448"/>
    </source>
</evidence>
<evidence type="ECO:0000256" key="9">
    <source>
        <dbReference type="RuleBase" id="RU362011"/>
    </source>
</evidence>
<keyword evidence="4 9" id="KW-0812">Transmembrane</keyword>
<dbReference type="EMBL" id="CP000544">
    <property type="protein sequence ID" value="ABM62486.1"/>
    <property type="molecule type" value="Genomic_DNA"/>
</dbReference>
<dbReference type="NCBIfam" id="TIGR00400">
    <property type="entry name" value="mgtE"/>
    <property type="match status" value="1"/>
</dbReference>
<feature type="transmembrane region" description="Helical" evidence="9">
    <location>
        <begin position="400"/>
        <end position="426"/>
    </location>
</feature>
<dbReference type="CDD" id="cd04606">
    <property type="entry name" value="CBS_pair_Mg_transporter"/>
    <property type="match status" value="1"/>
</dbReference>
<evidence type="ECO:0000256" key="5">
    <source>
        <dbReference type="ARBA" id="ARBA00022842"/>
    </source>
</evidence>
<dbReference type="Pfam" id="PF00571">
    <property type="entry name" value="CBS"/>
    <property type="match status" value="2"/>
</dbReference>
<dbReference type="PROSITE" id="PS51371">
    <property type="entry name" value="CBS"/>
    <property type="match status" value="2"/>
</dbReference>
<dbReference type="HOGENOM" id="CLU_037408_1_1_6"/>
<dbReference type="SMART" id="SM00924">
    <property type="entry name" value="MgtE_N"/>
    <property type="match status" value="1"/>
</dbReference>
<dbReference type="InterPro" id="IPR000644">
    <property type="entry name" value="CBS_dom"/>
</dbReference>
<evidence type="ECO:0000256" key="2">
    <source>
        <dbReference type="ARBA" id="ARBA00009749"/>
    </source>
</evidence>
<reference evidence="12" key="1">
    <citation type="submission" date="2006-12" db="EMBL/GenBank/DDBJ databases">
        <title>Complete sequence of Halorhodospira halophila SL1.</title>
        <authorList>
            <consortium name="US DOE Joint Genome Institute"/>
            <person name="Copeland A."/>
            <person name="Lucas S."/>
            <person name="Lapidus A."/>
            <person name="Barry K."/>
            <person name="Detter J.C."/>
            <person name="Glavina del Rio T."/>
            <person name="Hammon N."/>
            <person name="Israni S."/>
            <person name="Dalin E."/>
            <person name="Tice H."/>
            <person name="Pitluck S."/>
            <person name="Saunders E."/>
            <person name="Brettin T."/>
            <person name="Bruce D."/>
            <person name="Han C."/>
            <person name="Tapia R."/>
            <person name="Schmutz J."/>
            <person name="Larimer F."/>
            <person name="Land M."/>
            <person name="Hauser L."/>
            <person name="Kyrpides N."/>
            <person name="Mikhailova N."/>
            <person name="Hoff W."/>
            <person name="Richardson P."/>
        </authorList>
    </citation>
    <scope>NUCLEOTIDE SEQUENCE [LARGE SCALE GENOMIC DNA]</scope>
    <source>
        <strain evidence="12">DSM 244 / SL1</strain>
    </source>
</reference>
<dbReference type="Gene3D" id="1.25.60.10">
    <property type="entry name" value="MgtE N-terminal domain-like"/>
    <property type="match status" value="1"/>
</dbReference>
<dbReference type="InterPro" id="IPR006667">
    <property type="entry name" value="SLC41_membr_dom"/>
</dbReference>
<feature type="transmembrane region" description="Helical" evidence="9">
    <location>
        <begin position="321"/>
        <end position="344"/>
    </location>
</feature>
<name>A1WXS4_HALHL</name>
<dbReference type="GO" id="GO:0046872">
    <property type="term" value="F:metal ion binding"/>
    <property type="evidence" value="ECO:0007669"/>
    <property type="project" value="UniProtKB-KW"/>
</dbReference>
<dbReference type="Gene3D" id="1.10.357.20">
    <property type="entry name" value="SLC41 divalent cation transporters, integral membrane domain"/>
    <property type="match status" value="1"/>
</dbReference>
<protein>
    <recommendedName>
        <fullName evidence="9">Magnesium transporter MgtE</fullName>
    </recommendedName>
</protein>
<feature type="domain" description="CBS" evidence="10">
    <location>
        <begin position="216"/>
        <end position="272"/>
    </location>
</feature>
<evidence type="ECO:0000259" key="10">
    <source>
        <dbReference type="PROSITE" id="PS51371"/>
    </source>
</evidence>
<dbReference type="SUPFAM" id="SSF161093">
    <property type="entry name" value="MgtE membrane domain-like"/>
    <property type="match status" value="1"/>
</dbReference>
<dbReference type="OrthoDB" id="9790355at2"/>
<dbReference type="GO" id="GO:0005886">
    <property type="term" value="C:plasma membrane"/>
    <property type="evidence" value="ECO:0007669"/>
    <property type="project" value="UniProtKB-SubCell"/>
</dbReference>
<evidence type="ECO:0000256" key="6">
    <source>
        <dbReference type="ARBA" id="ARBA00022989"/>
    </source>
</evidence>
<evidence type="ECO:0000256" key="1">
    <source>
        <dbReference type="ARBA" id="ARBA00004141"/>
    </source>
</evidence>
<dbReference type="AlphaFoldDB" id="A1WXS4"/>
<keyword evidence="9" id="KW-0479">Metal-binding</keyword>
<dbReference type="Gene3D" id="3.10.580.10">
    <property type="entry name" value="CBS-domain"/>
    <property type="match status" value="1"/>
</dbReference>
<dbReference type="InterPro" id="IPR038076">
    <property type="entry name" value="MgtE_N_sf"/>
</dbReference>
<dbReference type="PANTHER" id="PTHR43773:SF1">
    <property type="entry name" value="MAGNESIUM TRANSPORTER MGTE"/>
    <property type="match status" value="1"/>
</dbReference>
<feature type="domain" description="CBS" evidence="10">
    <location>
        <begin position="153"/>
        <end position="215"/>
    </location>
</feature>
<keyword evidence="7 9" id="KW-0472">Membrane</keyword>
<evidence type="ECO:0000256" key="4">
    <source>
        <dbReference type="ARBA" id="ARBA00022692"/>
    </source>
</evidence>
<dbReference type="InterPro" id="IPR036739">
    <property type="entry name" value="SLC41_membr_dom_sf"/>
</dbReference>
<keyword evidence="9" id="KW-1003">Cell membrane</keyword>
<dbReference type="PANTHER" id="PTHR43773">
    <property type="entry name" value="MAGNESIUM TRANSPORTER MGTE"/>
    <property type="match status" value="1"/>
</dbReference>
<organism evidence="11 12">
    <name type="scientific">Halorhodospira halophila (strain DSM 244 / SL1)</name>
    <name type="common">Ectothiorhodospira halophila (strain DSM 244 / SL1)</name>
    <dbReference type="NCBI Taxonomy" id="349124"/>
    <lineage>
        <taxon>Bacteria</taxon>
        <taxon>Pseudomonadati</taxon>
        <taxon>Pseudomonadota</taxon>
        <taxon>Gammaproteobacteria</taxon>
        <taxon>Chromatiales</taxon>
        <taxon>Ectothiorhodospiraceae</taxon>
        <taxon>Halorhodospira</taxon>
    </lineage>
</organism>